<name>A0ABV2CUP8_9RHOO</name>
<dbReference type="InterPro" id="IPR011990">
    <property type="entry name" value="TPR-like_helical_dom_sf"/>
</dbReference>
<gene>
    <name evidence="10" type="ORF">ABVT11_17605</name>
</gene>
<dbReference type="Pfam" id="PF13844">
    <property type="entry name" value="Glyco_transf_41"/>
    <property type="match status" value="2"/>
</dbReference>
<dbReference type="InterPro" id="IPR029489">
    <property type="entry name" value="OGT/SEC/SPY_C"/>
</dbReference>
<evidence type="ECO:0000256" key="1">
    <source>
        <dbReference type="ARBA" id="ARBA00004922"/>
    </source>
</evidence>
<dbReference type="PROSITE" id="PS50005">
    <property type="entry name" value="TPR"/>
    <property type="match status" value="1"/>
</dbReference>
<dbReference type="EC" id="2.4.1.255" evidence="3"/>
<proteinExistence type="inferred from homology"/>
<keyword evidence="11" id="KW-1185">Reference proteome</keyword>
<evidence type="ECO:0000313" key="10">
    <source>
        <dbReference type="EMBL" id="MET1491659.1"/>
    </source>
</evidence>
<dbReference type="Pfam" id="PF00515">
    <property type="entry name" value="TPR_1"/>
    <property type="match status" value="1"/>
</dbReference>
<dbReference type="Gene3D" id="3.40.50.11380">
    <property type="match status" value="1"/>
</dbReference>
<keyword evidence="4" id="KW-0328">Glycosyltransferase</keyword>
<comment type="caution">
    <text evidence="10">The sequence shown here is derived from an EMBL/GenBank/DDBJ whole genome shotgun (WGS) entry which is preliminary data.</text>
</comment>
<feature type="repeat" description="TPR" evidence="8">
    <location>
        <begin position="114"/>
        <end position="147"/>
    </location>
</feature>
<dbReference type="Pfam" id="PF13374">
    <property type="entry name" value="TPR_10"/>
    <property type="match status" value="1"/>
</dbReference>
<reference evidence="10 11" key="1">
    <citation type="submission" date="2024-07" db="EMBL/GenBank/DDBJ databases">
        <title>Uliginosibacterium paludis KCTC:42655.</title>
        <authorList>
            <person name="Kim M.K."/>
        </authorList>
    </citation>
    <scope>NUCLEOTIDE SEQUENCE [LARGE SCALE GENOMIC DNA]</scope>
    <source>
        <strain evidence="10 11">KCTC 42655</strain>
    </source>
</reference>
<evidence type="ECO:0000256" key="5">
    <source>
        <dbReference type="ARBA" id="ARBA00022679"/>
    </source>
</evidence>
<dbReference type="SUPFAM" id="SSF48452">
    <property type="entry name" value="TPR-like"/>
    <property type="match status" value="1"/>
</dbReference>
<evidence type="ECO:0000256" key="7">
    <source>
        <dbReference type="ARBA" id="ARBA00022803"/>
    </source>
</evidence>
<dbReference type="PANTHER" id="PTHR44998:SF1">
    <property type="entry name" value="UDP-N-ACETYLGLUCOSAMINE--PEPTIDE N-ACETYLGLUCOSAMINYLTRANSFERASE 110 KDA SUBUNIT"/>
    <property type="match status" value="1"/>
</dbReference>
<evidence type="ECO:0000259" key="9">
    <source>
        <dbReference type="Pfam" id="PF13844"/>
    </source>
</evidence>
<evidence type="ECO:0000256" key="8">
    <source>
        <dbReference type="PROSITE-ProRule" id="PRU00339"/>
    </source>
</evidence>
<dbReference type="PANTHER" id="PTHR44998">
    <property type="match status" value="1"/>
</dbReference>
<feature type="domain" description="O-GlcNAc transferase C-terminal" evidence="9">
    <location>
        <begin position="196"/>
        <end position="413"/>
    </location>
</feature>
<dbReference type="Gene3D" id="1.25.40.10">
    <property type="entry name" value="Tetratricopeptide repeat domain"/>
    <property type="match status" value="2"/>
</dbReference>
<dbReference type="Gene3D" id="3.40.50.2000">
    <property type="entry name" value="Glycogen Phosphorylase B"/>
    <property type="match status" value="1"/>
</dbReference>
<evidence type="ECO:0000256" key="6">
    <source>
        <dbReference type="ARBA" id="ARBA00022737"/>
    </source>
</evidence>
<keyword evidence="5" id="KW-0808">Transferase</keyword>
<keyword evidence="6" id="KW-0677">Repeat</keyword>
<protein>
    <recommendedName>
        <fullName evidence="3">protein O-GlcNAc transferase</fullName>
        <ecNumber evidence="3">2.4.1.255</ecNumber>
    </recommendedName>
</protein>
<organism evidence="10 11">
    <name type="scientific">Uliginosibacterium paludis</name>
    <dbReference type="NCBI Taxonomy" id="1615952"/>
    <lineage>
        <taxon>Bacteria</taxon>
        <taxon>Pseudomonadati</taxon>
        <taxon>Pseudomonadota</taxon>
        <taxon>Betaproteobacteria</taxon>
        <taxon>Rhodocyclales</taxon>
        <taxon>Zoogloeaceae</taxon>
        <taxon>Uliginosibacterium</taxon>
    </lineage>
</organism>
<feature type="domain" description="O-GlcNAc transferase C-terminal" evidence="9">
    <location>
        <begin position="423"/>
        <end position="609"/>
    </location>
</feature>
<evidence type="ECO:0000256" key="4">
    <source>
        <dbReference type="ARBA" id="ARBA00022676"/>
    </source>
</evidence>
<sequence length="633" mass="70687">MQKLSPHKLQELKALLDQGMYLLRGGDAAAACYAFEAAEKLAPREFDILHMHGVALSMAGRHAQAEPKIGLAIRLKPDSGRARLNYAVALSALGRRNEALPHLREAVRRLPADATAWYNLANTLRDSGQPGEAETCYRKARELAPANPDVINNLANLLDAQDALPEAAALVAELLQSGSRLPWLHGRQQNLMARQCDWTEHEARAQRLLAAVEAGEPAATPFSLFSLPATPAQQLQAARTRARHEYPLQAPLYRGEQYAHDRIRLAYLSADMHEHATAYLMAGLFEQHDRSRFEVFIFAFNSPGGDQMRERLSRAVEHFIDVSDLDDEAAARLLRKHEIDIAVDLKGYTRDARTGILAFRPAPIQVNYLGYPGSMGADFIDYIVADSVLIPEGSEADYSEKILRLPRCYQPNDRLRPIAHEAGSRQDHGLPDNAFVFCCFNNNFKITPDVFDVWMRLLAGVPGSVLWLFEDNPHVVPRLRAEAEKRGITGERIHFAARRPLAEHLARHRHADLFIDTFHCNAHTTTSDALWAGLPVVTLAGQTFAARVAASLLEACGLQELVTQSPADYEALCLELARNPARLRAIRERLRAQRDELPLFDTAGYTRELESAWTHIHDRWQAGLPPAHITLTH</sequence>
<dbReference type="Proteomes" id="UP001548590">
    <property type="component" value="Unassembled WGS sequence"/>
</dbReference>
<dbReference type="EMBL" id="JBEWLZ010000014">
    <property type="protein sequence ID" value="MET1491659.1"/>
    <property type="molecule type" value="Genomic_DNA"/>
</dbReference>
<dbReference type="RefSeq" id="WP_345928238.1">
    <property type="nucleotide sequence ID" value="NZ_JBDIVF010000005.1"/>
</dbReference>
<dbReference type="SUPFAM" id="SSF53756">
    <property type="entry name" value="UDP-Glycosyltransferase/glycogen phosphorylase"/>
    <property type="match status" value="1"/>
</dbReference>
<keyword evidence="7 8" id="KW-0802">TPR repeat</keyword>
<evidence type="ECO:0000256" key="3">
    <source>
        <dbReference type="ARBA" id="ARBA00011970"/>
    </source>
</evidence>
<accession>A0ABV2CUP8</accession>
<dbReference type="SMART" id="SM00028">
    <property type="entry name" value="TPR"/>
    <property type="match status" value="4"/>
</dbReference>
<evidence type="ECO:0000313" key="11">
    <source>
        <dbReference type="Proteomes" id="UP001548590"/>
    </source>
</evidence>
<evidence type="ECO:0000256" key="2">
    <source>
        <dbReference type="ARBA" id="ARBA00005386"/>
    </source>
</evidence>
<dbReference type="InterPro" id="IPR019734">
    <property type="entry name" value="TPR_rpt"/>
</dbReference>
<comment type="pathway">
    <text evidence="1">Protein modification; protein glycosylation.</text>
</comment>
<comment type="similarity">
    <text evidence="2">Belongs to the glycosyltransferase 41 family. O-GlcNAc transferase subfamily.</text>
</comment>